<evidence type="ECO:0000256" key="2">
    <source>
        <dbReference type="ARBA" id="ARBA00013253"/>
    </source>
</evidence>
<feature type="domain" description="7,8-dihydro-6-hydroxymethylpterin-pyrophosphokinase" evidence="8">
    <location>
        <begin position="5"/>
        <end position="133"/>
    </location>
</feature>
<dbReference type="Pfam" id="PF01288">
    <property type="entry name" value="HPPK"/>
    <property type="match status" value="1"/>
</dbReference>
<evidence type="ECO:0000256" key="1">
    <source>
        <dbReference type="ARBA" id="ARBA00005051"/>
    </source>
</evidence>
<dbReference type="UniPathway" id="UPA00077">
    <property type="reaction ID" value="UER00155"/>
</dbReference>
<dbReference type="EMBL" id="MSDO01000029">
    <property type="protein sequence ID" value="OLO02846.1"/>
    <property type="molecule type" value="Genomic_DNA"/>
</dbReference>
<dbReference type="RefSeq" id="WP_075571469.1">
    <property type="nucleotide sequence ID" value="NZ_MSDO01000029.1"/>
</dbReference>
<dbReference type="CDD" id="cd00483">
    <property type="entry name" value="HPPK"/>
    <property type="match status" value="1"/>
</dbReference>
<protein>
    <recommendedName>
        <fullName evidence="2">2-amino-4-hydroxy-6-hydroxymethyldihydropteridine diphosphokinase</fullName>
        <ecNumber evidence="2">2.7.6.3</ecNumber>
    </recommendedName>
</protein>
<name>A0A1Q8SN86_9GAMM</name>
<keyword evidence="3" id="KW-0808">Transferase</keyword>
<evidence type="ECO:0000256" key="4">
    <source>
        <dbReference type="ARBA" id="ARBA00022741"/>
    </source>
</evidence>
<dbReference type="OrthoDB" id="9790168at2"/>
<evidence type="ECO:0000256" key="6">
    <source>
        <dbReference type="ARBA" id="ARBA00022840"/>
    </source>
</evidence>
<dbReference type="SUPFAM" id="SSF55083">
    <property type="entry name" value="6-hydroxymethyl-7,8-dihydropterin pyrophosphokinase, HPPK"/>
    <property type="match status" value="1"/>
</dbReference>
<keyword evidence="4" id="KW-0547">Nucleotide-binding</keyword>
<comment type="caution">
    <text evidence="9">The sequence shown here is derived from an EMBL/GenBank/DDBJ whole genome shotgun (WGS) entry which is preliminary data.</text>
</comment>
<keyword evidence="10" id="KW-1185">Reference proteome</keyword>
<sequence>MPLVVLGLGSNIRRHYHLTRALDALATLAGPAPLQLSRVFESQAVGFDDDRPFYNLVAAFETERAAAAIGDDCKAIERDNGRPAGPTKLIARTLDIDVLLWGDAVGHYGDTRLPREDILRYAFVLHPLAELLPSHRHPLDGRTFAALWAAFDAADQPHHAVDFPWGDRLVSRAGAPEDRTGTMKPV</sequence>
<evidence type="ECO:0000259" key="8">
    <source>
        <dbReference type="Pfam" id="PF01288"/>
    </source>
</evidence>
<dbReference type="InterPro" id="IPR035907">
    <property type="entry name" value="Hppk_sf"/>
</dbReference>
<dbReference type="STRING" id="404433.BTW07_17595"/>
<dbReference type="GO" id="GO:0046656">
    <property type="term" value="P:folic acid biosynthetic process"/>
    <property type="evidence" value="ECO:0007669"/>
    <property type="project" value="UniProtKB-KW"/>
</dbReference>
<proteinExistence type="predicted"/>
<evidence type="ECO:0000256" key="5">
    <source>
        <dbReference type="ARBA" id="ARBA00022777"/>
    </source>
</evidence>
<dbReference type="Gene3D" id="3.30.70.560">
    <property type="entry name" value="7,8-Dihydro-6-hydroxymethylpterin-pyrophosphokinase HPPK"/>
    <property type="match status" value="1"/>
</dbReference>
<dbReference type="GO" id="GO:0003848">
    <property type="term" value="F:2-amino-4-hydroxy-6-hydroxymethyldihydropteridine diphosphokinase activity"/>
    <property type="evidence" value="ECO:0007669"/>
    <property type="project" value="UniProtKB-EC"/>
</dbReference>
<dbReference type="PANTHER" id="PTHR43071">
    <property type="entry name" value="2-AMINO-4-HYDROXY-6-HYDROXYMETHYLDIHYDROPTERIDINE PYROPHOSPHOKINASE"/>
    <property type="match status" value="1"/>
</dbReference>
<dbReference type="GO" id="GO:0016301">
    <property type="term" value="F:kinase activity"/>
    <property type="evidence" value="ECO:0007669"/>
    <property type="project" value="UniProtKB-KW"/>
</dbReference>
<keyword evidence="6" id="KW-0067">ATP-binding</keyword>
<evidence type="ECO:0000256" key="3">
    <source>
        <dbReference type="ARBA" id="ARBA00022679"/>
    </source>
</evidence>
<dbReference type="GO" id="GO:0005524">
    <property type="term" value="F:ATP binding"/>
    <property type="evidence" value="ECO:0007669"/>
    <property type="project" value="UniProtKB-KW"/>
</dbReference>
<evidence type="ECO:0000313" key="9">
    <source>
        <dbReference type="EMBL" id="OLO02846.1"/>
    </source>
</evidence>
<accession>A0A1Q8SN86</accession>
<reference evidence="9 10" key="1">
    <citation type="submission" date="2016-12" db="EMBL/GenBank/DDBJ databases">
        <title>Draft genome sequences of strains Salinicola socius SMB35, Salinicola sp. MH3R3-1 and Chromohalobacter sp. SMB17 from the Verkhnekamsk potash mining region of Russia.</title>
        <authorList>
            <person name="Mavrodi D.V."/>
            <person name="Olsson B.E."/>
            <person name="Korsakova E.S."/>
            <person name="Pyankova A."/>
            <person name="Mavrodi O.V."/>
            <person name="Plotnikova E.G."/>
        </authorList>
    </citation>
    <scope>NUCLEOTIDE SEQUENCE [LARGE SCALE GENOMIC DNA]</scope>
    <source>
        <strain evidence="9 10">SMB35</strain>
    </source>
</reference>
<comment type="pathway">
    <text evidence="1">Cofactor biosynthesis; tetrahydrofolate biosynthesis; 2-amino-4-hydroxy-6-hydroxymethyl-7,8-dihydropteridine diphosphate from 7,8-dihydroneopterin triphosphate: step 4/4.</text>
</comment>
<keyword evidence="7" id="KW-0289">Folate biosynthesis</keyword>
<dbReference type="EC" id="2.7.6.3" evidence="2"/>
<dbReference type="GO" id="GO:0046654">
    <property type="term" value="P:tetrahydrofolate biosynthetic process"/>
    <property type="evidence" value="ECO:0007669"/>
    <property type="project" value="UniProtKB-UniPathway"/>
</dbReference>
<dbReference type="InterPro" id="IPR000550">
    <property type="entry name" value="Hppk"/>
</dbReference>
<evidence type="ECO:0000313" key="10">
    <source>
        <dbReference type="Proteomes" id="UP000186878"/>
    </source>
</evidence>
<dbReference type="NCBIfam" id="TIGR01498">
    <property type="entry name" value="folK"/>
    <property type="match status" value="1"/>
</dbReference>
<organism evidence="9 10">
    <name type="scientific">Salinicola socius</name>
    <dbReference type="NCBI Taxonomy" id="404433"/>
    <lineage>
        <taxon>Bacteria</taxon>
        <taxon>Pseudomonadati</taxon>
        <taxon>Pseudomonadota</taxon>
        <taxon>Gammaproteobacteria</taxon>
        <taxon>Oceanospirillales</taxon>
        <taxon>Halomonadaceae</taxon>
        <taxon>Salinicola</taxon>
    </lineage>
</organism>
<dbReference type="AlphaFoldDB" id="A0A1Q8SN86"/>
<gene>
    <name evidence="9" type="ORF">BTW07_17595</name>
</gene>
<dbReference type="Proteomes" id="UP000186878">
    <property type="component" value="Unassembled WGS sequence"/>
</dbReference>
<keyword evidence="5 9" id="KW-0418">Kinase</keyword>
<dbReference type="PANTHER" id="PTHR43071:SF2">
    <property type="entry name" value="2-AMINO-4-HYDROXY-6-HYDROXYMETHYLDIHYDROPTERIDINE PYROPHOSPHOKINASE"/>
    <property type="match status" value="1"/>
</dbReference>
<evidence type="ECO:0000256" key="7">
    <source>
        <dbReference type="ARBA" id="ARBA00022909"/>
    </source>
</evidence>